<keyword evidence="7" id="KW-1185">Reference proteome</keyword>
<feature type="binding site" evidence="4">
    <location>
        <begin position="3"/>
        <end position="7"/>
    </location>
    <ligand>
        <name>ATP</name>
        <dbReference type="ChEBI" id="CHEBI:30616"/>
    </ligand>
</feature>
<dbReference type="RefSeq" id="WP_157176442.1">
    <property type="nucleotide sequence ID" value="NZ_BMJP01000004.1"/>
</dbReference>
<keyword evidence="2 4" id="KW-0547">Nucleotide-binding</keyword>
<comment type="caution">
    <text evidence="6">The sequence shown here is derived from an EMBL/GenBank/DDBJ whole genome shotgun (WGS) entry which is preliminary data.</text>
</comment>
<dbReference type="InterPro" id="IPR002698">
    <property type="entry name" value="FTHF_cligase"/>
</dbReference>
<organism evidence="6 7">
    <name type="scientific">Sphingomonas prati</name>
    <dbReference type="NCBI Taxonomy" id="1843237"/>
    <lineage>
        <taxon>Bacteria</taxon>
        <taxon>Pseudomonadati</taxon>
        <taxon>Pseudomonadota</taxon>
        <taxon>Alphaproteobacteria</taxon>
        <taxon>Sphingomonadales</taxon>
        <taxon>Sphingomonadaceae</taxon>
        <taxon>Sphingomonas</taxon>
    </lineage>
</organism>
<dbReference type="PANTHER" id="PTHR23407:SF1">
    <property type="entry name" value="5-FORMYLTETRAHYDROFOLATE CYCLO-LIGASE"/>
    <property type="match status" value="1"/>
</dbReference>
<evidence type="ECO:0000256" key="1">
    <source>
        <dbReference type="ARBA" id="ARBA00010638"/>
    </source>
</evidence>
<sequence length="186" mass="20267">MDKSELRRTLRAARADFVRDEAVAAHMLVATLQVAEHAARHLAGARIVAGYVSDGEEVDPLPLLFRALDQGCIVALPRITDRASPMVFHHWFPGDDLIPGPLGLLQPRADAEIVEPDLILAPLVGFDAACNRLGQGAGFYDRAFAARPQARRIGLAWTVQGVDRLPIDDWDVPLHGIATERGWIAA</sequence>
<comment type="cofactor">
    <cofactor evidence="5">
        <name>Mg(2+)</name>
        <dbReference type="ChEBI" id="CHEBI:18420"/>
    </cofactor>
</comment>
<protein>
    <recommendedName>
        <fullName evidence="5">5-formyltetrahydrofolate cyclo-ligase</fullName>
        <ecNumber evidence="5">6.3.3.2</ecNumber>
    </recommendedName>
</protein>
<keyword evidence="3 4" id="KW-0067">ATP-binding</keyword>
<dbReference type="Gene3D" id="3.40.50.10420">
    <property type="entry name" value="NagB/RpiA/CoA transferase-like"/>
    <property type="match status" value="1"/>
</dbReference>
<evidence type="ECO:0000256" key="3">
    <source>
        <dbReference type="ARBA" id="ARBA00022840"/>
    </source>
</evidence>
<reference evidence="6 7" key="1">
    <citation type="submission" date="2020-08" db="EMBL/GenBank/DDBJ databases">
        <title>Genomic Encyclopedia of Type Strains, Phase IV (KMG-IV): sequencing the most valuable type-strain genomes for metagenomic binning, comparative biology and taxonomic classification.</title>
        <authorList>
            <person name="Goeker M."/>
        </authorList>
    </citation>
    <scope>NUCLEOTIDE SEQUENCE [LARGE SCALE GENOMIC DNA]</scope>
    <source>
        <strain evidence="6 7">DSM 103336</strain>
    </source>
</reference>
<evidence type="ECO:0000256" key="5">
    <source>
        <dbReference type="RuleBase" id="RU361279"/>
    </source>
</evidence>
<evidence type="ECO:0000256" key="2">
    <source>
        <dbReference type="ARBA" id="ARBA00022741"/>
    </source>
</evidence>
<dbReference type="GO" id="GO:0030272">
    <property type="term" value="F:5-formyltetrahydrofolate cyclo-ligase activity"/>
    <property type="evidence" value="ECO:0007669"/>
    <property type="project" value="UniProtKB-EC"/>
</dbReference>
<dbReference type="InterPro" id="IPR037171">
    <property type="entry name" value="NagB/RpiA_transferase-like"/>
</dbReference>
<dbReference type="Proteomes" id="UP000546701">
    <property type="component" value="Unassembled WGS sequence"/>
</dbReference>
<dbReference type="EMBL" id="JACIJR010000006">
    <property type="protein sequence ID" value="MBB5730041.1"/>
    <property type="molecule type" value="Genomic_DNA"/>
</dbReference>
<feature type="binding site" evidence="4">
    <location>
        <position position="57"/>
    </location>
    <ligand>
        <name>substrate</name>
    </ligand>
</feature>
<dbReference type="GO" id="GO:0005524">
    <property type="term" value="F:ATP binding"/>
    <property type="evidence" value="ECO:0007669"/>
    <property type="project" value="UniProtKB-KW"/>
</dbReference>
<dbReference type="SUPFAM" id="SSF100950">
    <property type="entry name" value="NagB/RpiA/CoA transferase-like"/>
    <property type="match status" value="1"/>
</dbReference>
<evidence type="ECO:0000313" key="7">
    <source>
        <dbReference type="Proteomes" id="UP000546701"/>
    </source>
</evidence>
<dbReference type="PANTHER" id="PTHR23407">
    <property type="entry name" value="ATPASE INHIBITOR/5-FORMYLTETRAHYDROFOLATE CYCLO-LIGASE"/>
    <property type="match status" value="1"/>
</dbReference>
<comment type="catalytic activity">
    <reaction evidence="5">
        <text>(6S)-5-formyl-5,6,7,8-tetrahydrofolate + ATP = (6R)-5,10-methenyltetrahydrofolate + ADP + phosphate</text>
        <dbReference type="Rhea" id="RHEA:10488"/>
        <dbReference type="ChEBI" id="CHEBI:30616"/>
        <dbReference type="ChEBI" id="CHEBI:43474"/>
        <dbReference type="ChEBI" id="CHEBI:57455"/>
        <dbReference type="ChEBI" id="CHEBI:57457"/>
        <dbReference type="ChEBI" id="CHEBI:456216"/>
        <dbReference type="EC" id="6.3.3.2"/>
    </reaction>
</comment>
<dbReference type="NCBIfam" id="TIGR02727">
    <property type="entry name" value="MTHFS_bact"/>
    <property type="match status" value="1"/>
</dbReference>
<gene>
    <name evidence="6" type="ORF">FHS99_002539</name>
</gene>
<evidence type="ECO:0000313" key="6">
    <source>
        <dbReference type="EMBL" id="MBB5730041.1"/>
    </source>
</evidence>
<dbReference type="OrthoDB" id="9801938at2"/>
<feature type="binding site" evidence="4">
    <location>
        <begin position="132"/>
        <end position="140"/>
    </location>
    <ligand>
        <name>ATP</name>
        <dbReference type="ChEBI" id="CHEBI:30616"/>
    </ligand>
</feature>
<keyword evidence="5" id="KW-0479">Metal-binding</keyword>
<comment type="similarity">
    <text evidence="1 5">Belongs to the 5-formyltetrahydrofolate cyclo-ligase family.</text>
</comment>
<dbReference type="GO" id="GO:0035999">
    <property type="term" value="P:tetrahydrofolate interconversion"/>
    <property type="evidence" value="ECO:0007669"/>
    <property type="project" value="TreeGrafter"/>
</dbReference>
<dbReference type="EC" id="6.3.3.2" evidence="5"/>
<dbReference type="PIRSF" id="PIRSF006806">
    <property type="entry name" value="FTHF_cligase"/>
    <property type="match status" value="1"/>
</dbReference>
<dbReference type="GO" id="GO:0009396">
    <property type="term" value="P:folic acid-containing compound biosynthetic process"/>
    <property type="evidence" value="ECO:0007669"/>
    <property type="project" value="TreeGrafter"/>
</dbReference>
<feature type="binding site" evidence="4">
    <location>
        <position position="52"/>
    </location>
    <ligand>
        <name>substrate</name>
    </ligand>
</feature>
<accession>A0A7W9BTW3</accession>
<dbReference type="GO" id="GO:0046872">
    <property type="term" value="F:metal ion binding"/>
    <property type="evidence" value="ECO:0007669"/>
    <property type="project" value="UniProtKB-KW"/>
</dbReference>
<keyword evidence="6" id="KW-0436">Ligase</keyword>
<evidence type="ECO:0000256" key="4">
    <source>
        <dbReference type="PIRSR" id="PIRSR006806-1"/>
    </source>
</evidence>
<keyword evidence="5" id="KW-0460">Magnesium</keyword>
<dbReference type="InterPro" id="IPR024185">
    <property type="entry name" value="FTHF_cligase-like_sf"/>
</dbReference>
<dbReference type="Pfam" id="PF01812">
    <property type="entry name" value="5-FTHF_cyc-lig"/>
    <property type="match status" value="1"/>
</dbReference>
<dbReference type="AlphaFoldDB" id="A0A7W9BTW3"/>
<proteinExistence type="inferred from homology"/>
<name>A0A7W9BTW3_9SPHN</name>